<dbReference type="InterPro" id="IPR015414">
    <property type="entry name" value="TMEM64"/>
</dbReference>
<keyword evidence="5 7" id="KW-1133">Transmembrane helix</keyword>
<comment type="subcellular location">
    <subcellularLocation>
        <location evidence="1 7">Cell membrane</location>
        <topology evidence="1 7">Multi-pass membrane protein</topology>
    </subcellularLocation>
</comment>
<feature type="transmembrane region" description="Helical" evidence="7">
    <location>
        <begin position="28"/>
        <end position="49"/>
    </location>
</feature>
<keyword evidence="4 7" id="KW-0812">Transmembrane</keyword>
<feature type="transmembrane region" description="Helical" evidence="7">
    <location>
        <begin position="99"/>
        <end position="125"/>
    </location>
</feature>
<keyword evidence="10" id="KW-1185">Reference proteome</keyword>
<dbReference type="PANTHER" id="PTHR12677">
    <property type="entry name" value="GOLGI APPARATUS MEMBRANE PROTEIN TVP38-RELATED"/>
    <property type="match status" value="1"/>
</dbReference>
<keyword evidence="3 7" id="KW-1003">Cell membrane</keyword>
<organism evidence="9 10">
    <name type="scientific">Corynebacterium pseudopelargi</name>
    <dbReference type="NCBI Taxonomy" id="2080757"/>
    <lineage>
        <taxon>Bacteria</taxon>
        <taxon>Bacillati</taxon>
        <taxon>Actinomycetota</taxon>
        <taxon>Actinomycetes</taxon>
        <taxon>Mycobacteriales</taxon>
        <taxon>Corynebacteriaceae</taxon>
        <taxon>Corynebacterium</taxon>
    </lineage>
</organism>
<dbReference type="Pfam" id="PF09335">
    <property type="entry name" value="VTT_dom"/>
    <property type="match status" value="1"/>
</dbReference>
<evidence type="ECO:0000256" key="7">
    <source>
        <dbReference type="RuleBase" id="RU366058"/>
    </source>
</evidence>
<evidence type="ECO:0000256" key="4">
    <source>
        <dbReference type="ARBA" id="ARBA00022692"/>
    </source>
</evidence>
<dbReference type="AlphaFoldDB" id="A0A3G6IU22"/>
<feature type="transmembrane region" description="Helical" evidence="7">
    <location>
        <begin position="145"/>
        <end position="167"/>
    </location>
</feature>
<feature type="transmembrane region" description="Helical" evidence="7">
    <location>
        <begin position="173"/>
        <end position="193"/>
    </location>
</feature>
<feature type="domain" description="VTT" evidence="8">
    <location>
        <begin position="79"/>
        <end position="196"/>
    </location>
</feature>
<dbReference type="GO" id="GO:0005886">
    <property type="term" value="C:plasma membrane"/>
    <property type="evidence" value="ECO:0007669"/>
    <property type="project" value="UniProtKB-SubCell"/>
</dbReference>
<evidence type="ECO:0000256" key="2">
    <source>
        <dbReference type="ARBA" id="ARBA00008640"/>
    </source>
</evidence>
<dbReference type="RefSeq" id="WP_123960206.1">
    <property type="nucleotide sequence ID" value="NZ_CP033898.1"/>
</dbReference>
<evidence type="ECO:0000256" key="5">
    <source>
        <dbReference type="ARBA" id="ARBA00022989"/>
    </source>
</evidence>
<evidence type="ECO:0000259" key="8">
    <source>
        <dbReference type="Pfam" id="PF09335"/>
    </source>
</evidence>
<sequence>MSSFFRRVLGTARDGLNTFSVWPRWRQAAAIIAVIALCVIVAFVDAPSLATLQQWATSTGAWFPALFFLLYVLITQFPIPRTVMTLSAGVLFGPKLGIALALAATTCSAALSLLLVRSLFGPVVIPLLRHPQLDKINARLEQRGWLAVTSLRMIAAVPFSILNYAAAFSAVGVVAFSLATLIGSMPGTVITVILGDSLISSANPVALLAVVMLAALGVLGILLDTRMPVKAEP</sequence>
<dbReference type="PANTHER" id="PTHR12677:SF59">
    <property type="entry name" value="GOLGI APPARATUS MEMBRANE PROTEIN TVP38-RELATED"/>
    <property type="match status" value="1"/>
</dbReference>
<comment type="similarity">
    <text evidence="2 7">Belongs to the TVP38/TMEM64 family.</text>
</comment>
<accession>A0A3G6IU22</accession>
<gene>
    <name evidence="9" type="primary">ydjZ</name>
    <name evidence="9" type="ORF">CPPEL_05655</name>
</gene>
<evidence type="ECO:0000313" key="9">
    <source>
        <dbReference type="EMBL" id="AZA09251.1"/>
    </source>
</evidence>
<name>A0A3G6IU22_9CORY</name>
<evidence type="ECO:0000313" key="10">
    <source>
        <dbReference type="Proteomes" id="UP000271426"/>
    </source>
</evidence>
<feature type="transmembrane region" description="Helical" evidence="7">
    <location>
        <begin position="205"/>
        <end position="223"/>
    </location>
</feature>
<feature type="transmembrane region" description="Helical" evidence="7">
    <location>
        <begin position="61"/>
        <end position="79"/>
    </location>
</feature>
<dbReference type="Proteomes" id="UP000271426">
    <property type="component" value="Chromosome"/>
</dbReference>
<keyword evidence="6 7" id="KW-0472">Membrane</keyword>
<evidence type="ECO:0000256" key="6">
    <source>
        <dbReference type="ARBA" id="ARBA00023136"/>
    </source>
</evidence>
<proteinExistence type="inferred from homology"/>
<reference evidence="9 10" key="1">
    <citation type="submission" date="2018-11" db="EMBL/GenBank/DDBJ databases">
        <authorList>
            <person name="Kleinhagauer T."/>
            <person name="Glaeser S.P."/>
            <person name="Spergser J."/>
            <person name="Ruckert C."/>
            <person name="Kaempfer P."/>
            <person name="Busse H.-J."/>
        </authorList>
    </citation>
    <scope>NUCLEOTIDE SEQUENCE [LARGE SCALE GENOMIC DNA]</scope>
    <source>
        <strain evidence="9 10">812CH</strain>
    </source>
</reference>
<dbReference type="KEGG" id="cpso:CPPEL_05655"/>
<dbReference type="OrthoDB" id="5242213at2"/>
<dbReference type="InterPro" id="IPR032816">
    <property type="entry name" value="VTT_dom"/>
</dbReference>
<evidence type="ECO:0000256" key="3">
    <source>
        <dbReference type="ARBA" id="ARBA00022475"/>
    </source>
</evidence>
<dbReference type="EMBL" id="CP033898">
    <property type="protein sequence ID" value="AZA09251.1"/>
    <property type="molecule type" value="Genomic_DNA"/>
</dbReference>
<evidence type="ECO:0000256" key="1">
    <source>
        <dbReference type="ARBA" id="ARBA00004651"/>
    </source>
</evidence>
<protein>
    <recommendedName>
        <fullName evidence="7">TVP38/TMEM64 family membrane protein</fullName>
    </recommendedName>
</protein>